<dbReference type="Pfam" id="PF01292">
    <property type="entry name" value="Ni_hydr_CYTB"/>
    <property type="match status" value="1"/>
</dbReference>
<dbReference type="Gene3D" id="1.20.950.20">
    <property type="entry name" value="Transmembrane di-heme cytochromes, Chain C"/>
    <property type="match status" value="1"/>
</dbReference>
<dbReference type="Proteomes" id="UP000001625">
    <property type="component" value="Chromosome"/>
</dbReference>
<feature type="compositionally biased region" description="Low complexity" evidence="6">
    <location>
        <begin position="196"/>
        <end position="208"/>
    </location>
</feature>
<evidence type="ECO:0000313" key="10">
    <source>
        <dbReference type="Proteomes" id="UP000001625"/>
    </source>
</evidence>
<evidence type="ECO:0000256" key="5">
    <source>
        <dbReference type="ARBA" id="ARBA00023136"/>
    </source>
</evidence>
<dbReference type="InterPro" id="IPR011577">
    <property type="entry name" value="Cyt_b561_bac/Ni-Hgenase"/>
</dbReference>
<feature type="transmembrane region" description="Helical" evidence="7">
    <location>
        <begin position="26"/>
        <end position="46"/>
    </location>
</feature>
<dbReference type="PANTHER" id="PTHR30485">
    <property type="entry name" value="NI/FE-HYDROGENASE 1 B-TYPE CYTOCHROME SUBUNIT"/>
    <property type="match status" value="1"/>
</dbReference>
<dbReference type="KEGG" id="slt:Slit_1321"/>
<comment type="subcellular location">
    <subcellularLocation>
        <location evidence="1">Cell membrane</location>
        <topology evidence="1">Multi-pass membrane protein</topology>
    </subcellularLocation>
</comment>
<keyword evidence="5 7" id="KW-0472">Membrane</keyword>
<reference evidence="9 10" key="1">
    <citation type="submission" date="2010-03" db="EMBL/GenBank/DDBJ databases">
        <title>Complete sequence of Sideroxydans lithotrophicus ES-1.</title>
        <authorList>
            <consortium name="US DOE Joint Genome Institute"/>
            <person name="Lucas S."/>
            <person name="Copeland A."/>
            <person name="Lapidus A."/>
            <person name="Cheng J.-F."/>
            <person name="Bruce D."/>
            <person name="Goodwin L."/>
            <person name="Pitluck S."/>
            <person name="Munk A.C."/>
            <person name="Detter J.C."/>
            <person name="Han C."/>
            <person name="Tapia R."/>
            <person name="Larimer F."/>
            <person name="Land M."/>
            <person name="Hauser L."/>
            <person name="Kyrpides N."/>
            <person name="Ivanova N."/>
            <person name="Emerson D."/>
            <person name="Woyke T."/>
        </authorList>
    </citation>
    <scope>NUCLEOTIDE SEQUENCE [LARGE SCALE GENOMIC DNA]</scope>
    <source>
        <strain evidence="9 10">ES-1</strain>
    </source>
</reference>
<dbReference type="eggNOG" id="COG3658">
    <property type="taxonomic scope" value="Bacteria"/>
</dbReference>
<sequence>MQQVNANHAGKDEQAAVKVWDRFLRFFHWTLVLCFATAFISGEVHLSEIHVLVGYVLCVLLAARLFWGFKGSEYARFRAFIFPVSEAIEYLRSMLKGNPKHYYGHNPAGALMVFTLFGLLAAIFVSGLLTLGTIDFEGPLVFLANRVTDESSYAFRHVHEFLPNVALALVVLHLLGVLVGSIQHKENLVRAMITGKKSPPKQSSSSSQNDKEES</sequence>
<evidence type="ECO:0000256" key="4">
    <source>
        <dbReference type="ARBA" id="ARBA00022989"/>
    </source>
</evidence>
<dbReference type="GO" id="GO:0005886">
    <property type="term" value="C:plasma membrane"/>
    <property type="evidence" value="ECO:0007669"/>
    <property type="project" value="UniProtKB-SubCell"/>
</dbReference>
<dbReference type="PANTHER" id="PTHR30485:SF2">
    <property type="entry name" value="BLL0597 PROTEIN"/>
    <property type="match status" value="1"/>
</dbReference>
<dbReference type="GO" id="GO:0009055">
    <property type="term" value="F:electron transfer activity"/>
    <property type="evidence" value="ECO:0007669"/>
    <property type="project" value="InterPro"/>
</dbReference>
<feature type="region of interest" description="Disordered" evidence="6">
    <location>
        <begin position="193"/>
        <end position="214"/>
    </location>
</feature>
<dbReference type="EMBL" id="CP001965">
    <property type="protein sequence ID" value="ADE11558.1"/>
    <property type="molecule type" value="Genomic_DNA"/>
</dbReference>
<keyword evidence="2" id="KW-1003">Cell membrane</keyword>
<keyword evidence="10" id="KW-1185">Reference proteome</keyword>
<accession>D5CRH2</accession>
<organism evidence="9 10">
    <name type="scientific">Sideroxydans lithotrophicus (strain ES-1)</name>
    <dbReference type="NCBI Taxonomy" id="580332"/>
    <lineage>
        <taxon>Bacteria</taxon>
        <taxon>Pseudomonadati</taxon>
        <taxon>Pseudomonadota</taxon>
        <taxon>Betaproteobacteria</taxon>
        <taxon>Nitrosomonadales</taxon>
        <taxon>Gallionellaceae</taxon>
        <taxon>Sideroxydans</taxon>
    </lineage>
</organism>
<evidence type="ECO:0000259" key="8">
    <source>
        <dbReference type="Pfam" id="PF01292"/>
    </source>
</evidence>
<feature type="transmembrane region" description="Helical" evidence="7">
    <location>
        <begin position="110"/>
        <end position="134"/>
    </location>
</feature>
<keyword evidence="3 7" id="KW-0812">Transmembrane</keyword>
<feature type="transmembrane region" description="Helical" evidence="7">
    <location>
        <begin position="161"/>
        <end position="182"/>
    </location>
</feature>
<name>D5CRH2_SIDLE</name>
<evidence type="ECO:0000313" key="9">
    <source>
        <dbReference type="EMBL" id="ADE11558.1"/>
    </source>
</evidence>
<evidence type="ECO:0000256" key="7">
    <source>
        <dbReference type="SAM" id="Phobius"/>
    </source>
</evidence>
<dbReference type="GO" id="GO:0022904">
    <property type="term" value="P:respiratory electron transport chain"/>
    <property type="evidence" value="ECO:0007669"/>
    <property type="project" value="InterPro"/>
</dbReference>
<feature type="transmembrane region" description="Helical" evidence="7">
    <location>
        <begin position="52"/>
        <end position="69"/>
    </location>
</feature>
<protein>
    <submittedName>
        <fullName evidence="9">Cytochrome B561</fullName>
    </submittedName>
</protein>
<dbReference type="OrthoDB" id="196472at2"/>
<dbReference type="AlphaFoldDB" id="D5CRH2"/>
<dbReference type="STRING" id="580332.Slit_1321"/>
<dbReference type="SUPFAM" id="SSF81342">
    <property type="entry name" value="Transmembrane di-heme cytochromes"/>
    <property type="match status" value="1"/>
</dbReference>
<feature type="domain" description="Cytochrome b561 bacterial/Ni-hydrogenase" evidence="8">
    <location>
        <begin position="19"/>
        <end position="195"/>
    </location>
</feature>
<evidence type="ECO:0000256" key="2">
    <source>
        <dbReference type="ARBA" id="ARBA00022475"/>
    </source>
</evidence>
<evidence type="ECO:0000256" key="6">
    <source>
        <dbReference type="SAM" id="MobiDB-lite"/>
    </source>
</evidence>
<evidence type="ECO:0000256" key="3">
    <source>
        <dbReference type="ARBA" id="ARBA00022692"/>
    </source>
</evidence>
<proteinExistence type="predicted"/>
<evidence type="ECO:0000256" key="1">
    <source>
        <dbReference type="ARBA" id="ARBA00004651"/>
    </source>
</evidence>
<dbReference type="InterPro" id="IPR051542">
    <property type="entry name" value="Hydrogenase_cytochrome"/>
</dbReference>
<dbReference type="GO" id="GO:0020037">
    <property type="term" value="F:heme binding"/>
    <property type="evidence" value="ECO:0007669"/>
    <property type="project" value="TreeGrafter"/>
</dbReference>
<keyword evidence="4 7" id="KW-1133">Transmembrane helix</keyword>
<gene>
    <name evidence="9" type="ordered locus">Slit_1321</name>
</gene>
<dbReference type="InterPro" id="IPR016174">
    <property type="entry name" value="Di-haem_cyt_TM"/>
</dbReference>
<dbReference type="HOGENOM" id="CLU_078451_2_1_4"/>